<accession>C8VSH5</accession>
<dbReference type="EMBL" id="BN001308">
    <property type="protein sequence ID" value="CBF87829.1"/>
    <property type="molecule type" value="Genomic_DNA"/>
</dbReference>
<organism evidence="11 12">
    <name type="scientific">Emericella nidulans (strain FGSC A4 / ATCC 38163 / CBS 112.46 / NRRL 194 / M139)</name>
    <name type="common">Aspergillus nidulans</name>
    <dbReference type="NCBI Taxonomy" id="227321"/>
    <lineage>
        <taxon>Eukaryota</taxon>
        <taxon>Fungi</taxon>
        <taxon>Dikarya</taxon>
        <taxon>Ascomycota</taxon>
        <taxon>Pezizomycotina</taxon>
        <taxon>Eurotiomycetes</taxon>
        <taxon>Eurotiomycetidae</taxon>
        <taxon>Eurotiales</taxon>
        <taxon>Aspergillaceae</taxon>
        <taxon>Aspergillus</taxon>
        <taxon>Aspergillus subgen. Nidulantes</taxon>
    </lineage>
</organism>
<dbReference type="OrthoDB" id="3437960at2759"/>
<dbReference type="PANTHER" id="PTHR46179:SF13">
    <property type="entry name" value="C2H2-TYPE DOMAIN-CONTAINING PROTEIN"/>
    <property type="match status" value="1"/>
</dbReference>
<gene>
    <name evidence="11" type="ORF">ANIA_01265</name>
</gene>
<feature type="domain" description="C2H2-type" evidence="10">
    <location>
        <begin position="515"/>
        <end position="542"/>
    </location>
</feature>
<dbReference type="PROSITE" id="PS50157">
    <property type="entry name" value="ZINC_FINGER_C2H2_2"/>
    <property type="match status" value="3"/>
</dbReference>
<evidence type="ECO:0000256" key="3">
    <source>
        <dbReference type="ARBA" id="ARBA00022771"/>
    </source>
</evidence>
<keyword evidence="2" id="KW-0479">Metal-binding</keyword>
<dbReference type="GeneID" id="2877044"/>
<proteinExistence type="predicted"/>
<dbReference type="GO" id="GO:0008270">
    <property type="term" value="F:zinc ion binding"/>
    <property type="evidence" value="ECO:0007669"/>
    <property type="project" value="UniProtKB-KW"/>
</dbReference>
<feature type="region of interest" description="Disordered" evidence="9">
    <location>
        <begin position="370"/>
        <end position="396"/>
    </location>
</feature>
<reference evidence="12" key="2">
    <citation type="journal article" date="2009" name="Fungal Genet. Biol.">
        <title>The 2008 update of the Aspergillus nidulans genome annotation: a community effort.</title>
        <authorList>
            <person name="Wortman J.R."/>
            <person name="Gilsenan J.M."/>
            <person name="Joardar V."/>
            <person name="Deegan J."/>
            <person name="Clutterbuck J."/>
            <person name="Andersen M.R."/>
            <person name="Archer D."/>
            <person name="Bencina M."/>
            <person name="Braus G."/>
            <person name="Coutinho P."/>
            <person name="von Dohren H."/>
            <person name="Doonan J."/>
            <person name="Driessen A.J."/>
            <person name="Durek P."/>
            <person name="Espeso E."/>
            <person name="Fekete E."/>
            <person name="Flipphi M."/>
            <person name="Estrada C.G."/>
            <person name="Geysens S."/>
            <person name="Goldman G."/>
            <person name="de Groot P.W."/>
            <person name="Hansen K."/>
            <person name="Harris S.D."/>
            <person name="Heinekamp T."/>
            <person name="Helmstaedt K."/>
            <person name="Henrissat B."/>
            <person name="Hofmann G."/>
            <person name="Homan T."/>
            <person name="Horio T."/>
            <person name="Horiuchi H."/>
            <person name="James S."/>
            <person name="Jones M."/>
            <person name="Karaffa L."/>
            <person name="Karanyi Z."/>
            <person name="Kato M."/>
            <person name="Keller N."/>
            <person name="Kelly D.E."/>
            <person name="Kiel J.A."/>
            <person name="Kim J.M."/>
            <person name="van der Klei I.J."/>
            <person name="Klis F.M."/>
            <person name="Kovalchuk A."/>
            <person name="Krasevec N."/>
            <person name="Kubicek C.P."/>
            <person name="Liu B."/>
            <person name="Maccabe A."/>
            <person name="Meyer V."/>
            <person name="Mirabito P."/>
            <person name="Miskei M."/>
            <person name="Mos M."/>
            <person name="Mullins J."/>
            <person name="Nelson D.R."/>
            <person name="Nielsen J."/>
            <person name="Oakley B.R."/>
            <person name="Osmani S.A."/>
            <person name="Pakula T."/>
            <person name="Paszewski A."/>
            <person name="Paulsen I."/>
            <person name="Pilsyk S."/>
            <person name="Pocsi I."/>
            <person name="Punt P.J."/>
            <person name="Ram A.F."/>
            <person name="Ren Q."/>
            <person name="Robellet X."/>
            <person name="Robson G."/>
            <person name="Seiboth B."/>
            <person name="van Solingen P."/>
            <person name="Specht T."/>
            <person name="Sun J."/>
            <person name="Taheri-Talesh N."/>
            <person name="Takeshita N."/>
            <person name="Ussery D."/>
            <person name="vanKuyk P.A."/>
            <person name="Visser H."/>
            <person name="van de Vondervoort P.J."/>
            <person name="de Vries R.P."/>
            <person name="Walton J."/>
            <person name="Xiang X."/>
            <person name="Xiong Y."/>
            <person name="Zeng A.P."/>
            <person name="Brandt B.W."/>
            <person name="Cornell M.J."/>
            <person name="van den Hondel C.A."/>
            <person name="Visser J."/>
            <person name="Oliver S.G."/>
            <person name="Turner G."/>
        </authorList>
    </citation>
    <scope>GENOME REANNOTATION</scope>
    <source>
        <strain evidence="12">FGSC A4 / ATCC 38163 / CBS 112.46 / NRRL 194 / M139</strain>
    </source>
</reference>
<keyword evidence="12" id="KW-1185">Reference proteome</keyword>
<evidence type="ECO:0000256" key="4">
    <source>
        <dbReference type="ARBA" id="ARBA00022833"/>
    </source>
</evidence>
<dbReference type="InterPro" id="IPR051061">
    <property type="entry name" value="Zinc_finger_trans_reg"/>
</dbReference>
<dbReference type="GO" id="GO:0006357">
    <property type="term" value="P:regulation of transcription by RNA polymerase II"/>
    <property type="evidence" value="ECO:0000318"/>
    <property type="project" value="GO_Central"/>
</dbReference>
<dbReference type="Gene3D" id="3.30.160.60">
    <property type="entry name" value="Classic Zinc Finger"/>
    <property type="match status" value="5"/>
</dbReference>
<keyword evidence="5" id="KW-0805">Transcription regulation</keyword>
<dbReference type="SUPFAM" id="SSF57667">
    <property type="entry name" value="beta-beta-alpha zinc fingers"/>
    <property type="match status" value="3"/>
</dbReference>
<reference evidence="12" key="1">
    <citation type="journal article" date="2005" name="Nature">
        <title>Sequencing of Aspergillus nidulans and comparative analysis with A. fumigatus and A. oryzae.</title>
        <authorList>
            <person name="Galagan J.E."/>
            <person name="Calvo S.E."/>
            <person name="Cuomo C."/>
            <person name="Ma L.J."/>
            <person name="Wortman J.R."/>
            <person name="Batzoglou S."/>
            <person name="Lee S.I."/>
            <person name="Basturkmen M."/>
            <person name="Spevak C.C."/>
            <person name="Clutterbuck J."/>
            <person name="Kapitonov V."/>
            <person name="Jurka J."/>
            <person name="Scazzocchio C."/>
            <person name="Farman M."/>
            <person name="Butler J."/>
            <person name="Purcell S."/>
            <person name="Harris S."/>
            <person name="Braus G.H."/>
            <person name="Draht O."/>
            <person name="Busch S."/>
            <person name="D'Enfert C."/>
            <person name="Bouchier C."/>
            <person name="Goldman G.H."/>
            <person name="Bell-Pedersen D."/>
            <person name="Griffiths-Jones S."/>
            <person name="Doonan J.H."/>
            <person name="Yu J."/>
            <person name="Vienken K."/>
            <person name="Pain A."/>
            <person name="Freitag M."/>
            <person name="Selker E.U."/>
            <person name="Archer D.B."/>
            <person name="Penalva M.A."/>
            <person name="Oakley B.R."/>
            <person name="Momany M."/>
            <person name="Tanaka T."/>
            <person name="Kumagai T."/>
            <person name="Asai K."/>
            <person name="Machida M."/>
            <person name="Nierman W.C."/>
            <person name="Denning D.W."/>
            <person name="Caddick M."/>
            <person name="Hynes M."/>
            <person name="Paoletti M."/>
            <person name="Fischer R."/>
            <person name="Miller B."/>
            <person name="Dyer P."/>
            <person name="Sachs M.S."/>
            <person name="Osmani S.A."/>
            <person name="Birren B.W."/>
        </authorList>
    </citation>
    <scope>NUCLEOTIDE SEQUENCE [LARGE SCALE GENOMIC DNA]</scope>
    <source>
        <strain evidence="12">FGSC A4 / ATCC 38163 / CBS 112.46 / NRRL 194 / M139</strain>
    </source>
</reference>
<keyword evidence="6" id="KW-0804">Transcription</keyword>
<evidence type="ECO:0000256" key="8">
    <source>
        <dbReference type="PROSITE-ProRule" id="PRU00042"/>
    </source>
</evidence>
<dbReference type="AlphaFoldDB" id="Q5BDW5"/>
<evidence type="ECO:0000313" key="11">
    <source>
        <dbReference type="EMBL" id="CBF87829.1"/>
    </source>
</evidence>
<dbReference type="PANTHER" id="PTHR46179">
    <property type="entry name" value="ZINC FINGER PROTEIN"/>
    <property type="match status" value="1"/>
</dbReference>
<protein>
    <submittedName>
        <fullName evidence="11">C2H2 transcription factor, putative (AFU_orthologue AFUA_1G10080)</fullName>
    </submittedName>
</protein>
<dbReference type="FunFam" id="3.30.160.60:FF:001704">
    <property type="entry name" value="C2H2 transcription factor, putative"/>
    <property type="match status" value="1"/>
</dbReference>
<dbReference type="GO" id="GO:0000978">
    <property type="term" value="F:RNA polymerase II cis-regulatory region sequence-specific DNA binding"/>
    <property type="evidence" value="ECO:0000318"/>
    <property type="project" value="GO_Central"/>
</dbReference>
<dbReference type="GO" id="GO:0000981">
    <property type="term" value="F:DNA-binding transcription factor activity, RNA polymerase II-specific"/>
    <property type="evidence" value="ECO:0000318"/>
    <property type="project" value="GO_Central"/>
</dbReference>
<evidence type="ECO:0000256" key="2">
    <source>
        <dbReference type="ARBA" id="ARBA00022723"/>
    </source>
</evidence>
<dbReference type="GO" id="GO:0005634">
    <property type="term" value="C:nucleus"/>
    <property type="evidence" value="ECO:0000318"/>
    <property type="project" value="GO_Central"/>
</dbReference>
<evidence type="ECO:0000256" key="9">
    <source>
        <dbReference type="SAM" id="MobiDB-lite"/>
    </source>
</evidence>
<feature type="domain" description="C2H2-type" evidence="10">
    <location>
        <begin position="487"/>
        <end position="514"/>
    </location>
</feature>
<feature type="domain" description="C2H2-type" evidence="10">
    <location>
        <begin position="572"/>
        <end position="602"/>
    </location>
</feature>
<dbReference type="VEuPathDB" id="FungiDB:AN1265"/>
<evidence type="ECO:0000256" key="1">
    <source>
        <dbReference type="ARBA" id="ARBA00004123"/>
    </source>
</evidence>
<dbReference type="FunFam" id="3.30.160.60:FF:002265">
    <property type="entry name" value="Specific RNA polymerase II transcription factor"/>
    <property type="match status" value="1"/>
</dbReference>
<dbReference type="STRING" id="227321.Q5BDW5"/>
<dbReference type="RefSeq" id="XP_658869.1">
    <property type="nucleotide sequence ID" value="XM_653777.1"/>
</dbReference>
<evidence type="ECO:0000256" key="5">
    <source>
        <dbReference type="ARBA" id="ARBA00023015"/>
    </source>
</evidence>
<accession>Q5BDW5</accession>
<evidence type="ECO:0000313" key="12">
    <source>
        <dbReference type="Proteomes" id="UP000000560"/>
    </source>
</evidence>
<sequence length="627" mass="68789">MPQASPSESGCCFCPLSPSHQRPRRLSLHTKEIDAFLLLSCSFIEHSSKSGSDSSPKNPGKMATHTRKDDFCLECHWESFHLDGKSSEDSSVAPASDYCPDKEHNASESHVDGACCDTDNCSITCPSVCDGFVDCHDDDHQDPCSASRCEEPHCHDPAPICFDEHCFDLNHSPQVADHSVESLFGLGIPMSSDKNDFTLPLEQCQAEETSRAAEHAAAEVNAHMCAGIFFNPDSIAITPCHPPHSYHHDPHSAGISHIPSAQNMLPPSLPMQNDTNPSDVFHMLGMCPDYSNHFHVHEASNCPENLDSGATSNSFTCLHLDEDSINSLMKNPIYTSNNLPAKGPCRSNHRCRTHYLAHAHHYSPYARHSRSSFSSQTLPSPGETPPPLDGGISSVITSPDFPPADGEIHVCKWVSNSHGVKASCGDTFSSPCALQEHLVSQHMGPVNGAKGTGYYCCWEGCGRPGEPFSQKSKLQGHFLTHSNYKNFRCSVCGKLFARQATLERHERSHRGEKPYKCTVCGKSFTDSSELKTHSRTHTGEKPFKCTFPGCTFQTGDSSNMSSHRLTHGERRHKCVHPGCNKSFTRPDQLKRHMRSTHKTELQIPTPLLGSTSPTDSQLALQATFGMA</sequence>
<keyword evidence="3 8" id="KW-0863">Zinc-finger</keyword>
<dbReference type="Pfam" id="PF00096">
    <property type="entry name" value="zf-C2H2"/>
    <property type="match status" value="3"/>
</dbReference>
<keyword evidence="4" id="KW-0862">Zinc</keyword>
<name>Q5BDW5_EMENI</name>
<dbReference type="PROSITE" id="PS00028">
    <property type="entry name" value="ZINC_FINGER_C2H2_1"/>
    <property type="match status" value="3"/>
</dbReference>
<dbReference type="HOGENOM" id="CLU_035240_1_0_1"/>
<evidence type="ECO:0000259" key="10">
    <source>
        <dbReference type="PROSITE" id="PS50157"/>
    </source>
</evidence>
<dbReference type="FunFam" id="3.30.160.60:FF:000432">
    <property type="entry name" value="zinc finger protein Gfi-1b isoform X1"/>
    <property type="match status" value="1"/>
</dbReference>
<dbReference type="InParanoid" id="Q5BDW5"/>
<dbReference type="SMART" id="SM00355">
    <property type="entry name" value="ZnF_C2H2"/>
    <property type="match status" value="6"/>
</dbReference>
<dbReference type="eggNOG" id="KOG1721">
    <property type="taxonomic scope" value="Eukaryota"/>
</dbReference>
<dbReference type="KEGG" id="ani:ANIA_01265"/>
<dbReference type="InterPro" id="IPR013087">
    <property type="entry name" value="Znf_C2H2_type"/>
</dbReference>
<dbReference type="InterPro" id="IPR036236">
    <property type="entry name" value="Znf_C2H2_sf"/>
</dbReference>
<comment type="subcellular location">
    <subcellularLocation>
        <location evidence="1">Nucleus</location>
    </subcellularLocation>
</comment>
<keyword evidence="7" id="KW-0539">Nucleus</keyword>
<evidence type="ECO:0000256" key="6">
    <source>
        <dbReference type="ARBA" id="ARBA00023163"/>
    </source>
</evidence>
<dbReference type="OMA" id="FHMLGMC"/>
<dbReference type="Proteomes" id="UP000000560">
    <property type="component" value="Chromosome VIII"/>
</dbReference>
<evidence type="ECO:0000256" key="7">
    <source>
        <dbReference type="ARBA" id="ARBA00023242"/>
    </source>
</evidence>